<reference evidence="1 2" key="1">
    <citation type="submission" date="2019-03" db="EMBL/GenBank/DDBJ databases">
        <title>First draft genome of Liparis tanakae, snailfish: a comprehensive survey of snailfish specific genes.</title>
        <authorList>
            <person name="Kim W."/>
            <person name="Song I."/>
            <person name="Jeong J.-H."/>
            <person name="Kim D."/>
            <person name="Kim S."/>
            <person name="Ryu S."/>
            <person name="Song J.Y."/>
            <person name="Lee S.K."/>
        </authorList>
    </citation>
    <scope>NUCLEOTIDE SEQUENCE [LARGE SCALE GENOMIC DNA]</scope>
    <source>
        <tissue evidence="1">Muscle</tissue>
    </source>
</reference>
<sequence length="75" mass="8374">MAEWQRRCEDTPVVTQDVALRFGLPPLQQHRGVRVPDGQDGRYCSPLARSNTGNLGDFTSMSRLASSQLLFPARD</sequence>
<name>A0A4Z2HRN7_9TELE</name>
<dbReference type="EMBL" id="SRLO01000200">
    <property type="protein sequence ID" value="TNN67664.1"/>
    <property type="molecule type" value="Genomic_DNA"/>
</dbReference>
<keyword evidence="2" id="KW-1185">Reference proteome</keyword>
<evidence type="ECO:0000313" key="1">
    <source>
        <dbReference type="EMBL" id="TNN67664.1"/>
    </source>
</evidence>
<accession>A0A4Z2HRN7</accession>
<dbReference type="Proteomes" id="UP000314294">
    <property type="component" value="Unassembled WGS sequence"/>
</dbReference>
<organism evidence="1 2">
    <name type="scientific">Liparis tanakae</name>
    <name type="common">Tanaka's snailfish</name>
    <dbReference type="NCBI Taxonomy" id="230148"/>
    <lineage>
        <taxon>Eukaryota</taxon>
        <taxon>Metazoa</taxon>
        <taxon>Chordata</taxon>
        <taxon>Craniata</taxon>
        <taxon>Vertebrata</taxon>
        <taxon>Euteleostomi</taxon>
        <taxon>Actinopterygii</taxon>
        <taxon>Neopterygii</taxon>
        <taxon>Teleostei</taxon>
        <taxon>Neoteleostei</taxon>
        <taxon>Acanthomorphata</taxon>
        <taxon>Eupercaria</taxon>
        <taxon>Perciformes</taxon>
        <taxon>Cottioidei</taxon>
        <taxon>Cottales</taxon>
        <taxon>Liparidae</taxon>
        <taxon>Liparis</taxon>
    </lineage>
</organism>
<comment type="caution">
    <text evidence="1">The sequence shown here is derived from an EMBL/GenBank/DDBJ whole genome shotgun (WGS) entry which is preliminary data.</text>
</comment>
<proteinExistence type="predicted"/>
<protein>
    <submittedName>
        <fullName evidence="1">Uncharacterized protein</fullName>
    </submittedName>
</protein>
<dbReference type="AlphaFoldDB" id="A0A4Z2HRN7"/>
<gene>
    <name evidence="1" type="ORF">EYF80_022128</name>
</gene>
<evidence type="ECO:0000313" key="2">
    <source>
        <dbReference type="Proteomes" id="UP000314294"/>
    </source>
</evidence>